<proteinExistence type="predicted"/>
<dbReference type="AlphaFoldDB" id="A0A146K6Q5"/>
<reference evidence="2" key="1">
    <citation type="submission" date="2015-07" db="EMBL/GenBank/DDBJ databases">
        <title>Adaptation to a free-living lifestyle via gene acquisitions in the diplomonad Trepomonas sp. PC1.</title>
        <authorList>
            <person name="Xu F."/>
            <person name="Jerlstrom-Hultqvist J."/>
            <person name="Kolisko M."/>
            <person name="Simpson A.G.B."/>
            <person name="Roger A.J."/>
            <person name="Svard S.G."/>
            <person name="Andersson J.O."/>
        </authorList>
    </citation>
    <scope>NUCLEOTIDE SEQUENCE</scope>
    <source>
        <strain evidence="2">PC1</strain>
    </source>
</reference>
<dbReference type="EMBL" id="GDID01005407">
    <property type="protein sequence ID" value="JAP91199.1"/>
    <property type="molecule type" value="Transcribed_RNA"/>
</dbReference>
<accession>A0A146K6Q5</accession>
<name>A0A146K6Q5_9EUKA</name>
<feature type="region of interest" description="Disordered" evidence="1">
    <location>
        <begin position="314"/>
        <end position="338"/>
    </location>
</feature>
<protein>
    <submittedName>
        <fullName evidence="2">Uncharacterized protein</fullName>
    </submittedName>
</protein>
<evidence type="ECO:0000256" key="1">
    <source>
        <dbReference type="SAM" id="MobiDB-lite"/>
    </source>
</evidence>
<evidence type="ECO:0000313" key="2">
    <source>
        <dbReference type="EMBL" id="JAP91199.1"/>
    </source>
</evidence>
<gene>
    <name evidence="2" type="ORF">TPC1_17257</name>
</gene>
<organism evidence="2">
    <name type="scientific">Trepomonas sp. PC1</name>
    <dbReference type="NCBI Taxonomy" id="1076344"/>
    <lineage>
        <taxon>Eukaryota</taxon>
        <taxon>Metamonada</taxon>
        <taxon>Diplomonadida</taxon>
        <taxon>Hexamitidae</taxon>
        <taxon>Hexamitinae</taxon>
        <taxon>Trepomonas</taxon>
    </lineage>
</organism>
<feature type="non-terminal residue" evidence="2">
    <location>
        <position position="1"/>
    </location>
</feature>
<sequence length="357" mass="41037">KIRSVRSQADSAYDYIKQKMLEQFNVQEQKWQEQDEKRVKQIEKFRIKQQQRLNLQKRAGQMITTTSMYISSLPIHTNEIPTLTRRAIRNGEFLPHAKGCTATEGRHTVCQIPTQLIKEAIAMTEEKIASPAQPQVVHSEIDYQKRKFEALNHFRQLNQLQELTYEPVQKHAKPKKLKPTSVEDLIGKNPLKAEYLHSLVTLKYRPEEIDQLIEQEKHDGLGQSLTESKQFTVNENSTMLSYTGMTSEIDENTAKPIQVSVPQLLRSARFAKLGDVDGLLGVDIAPEVKKKTKKVKFQNSKQLVQMGVLLADKESEHGHDLNEDDSDRGFESEIGEKADNVSEDMKVLSWFEKKHKM</sequence>